<keyword evidence="2" id="KW-1185">Reference proteome</keyword>
<evidence type="ECO:0000313" key="1">
    <source>
        <dbReference type="EMBL" id="CAI9720852.1"/>
    </source>
</evidence>
<sequence>MYITYIFSSKTTTNITDAQNIGNDLNYGKRKNQFEDHFKKYNLPEVSDVETIMPVTVADKLDIVIRNRSPILSTVGFSG</sequence>
<name>A0AA36AT97_OCTVU</name>
<protein>
    <submittedName>
        <fullName evidence="1">Uncharacterized protein</fullName>
    </submittedName>
</protein>
<dbReference type="EMBL" id="OX597817">
    <property type="protein sequence ID" value="CAI9720852.1"/>
    <property type="molecule type" value="Genomic_DNA"/>
</dbReference>
<accession>A0AA36AT97</accession>
<proteinExistence type="predicted"/>
<dbReference type="Proteomes" id="UP001162480">
    <property type="component" value="Chromosome 4"/>
</dbReference>
<gene>
    <name evidence="1" type="ORF">OCTVUL_1B001731</name>
</gene>
<reference evidence="1" key="1">
    <citation type="submission" date="2023-08" db="EMBL/GenBank/DDBJ databases">
        <authorList>
            <person name="Alioto T."/>
            <person name="Alioto T."/>
            <person name="Gomez Garrido J."/>
        </authorList>
    </citation>
    <scope>NUCLEOTIDE SEQUENCE</scope>
</reference>
<organism evidence="1 2">
    <name type="scientific">Octopus vulgaris</name>
    <name type="common">Common octopus</name>
    <dbReference type="NCBI Taxonomy" id="6645"/>
    <lineage>
        <taxon>Eukaryota</taxon>
        <taxon>Metazoa</taxon>
        <taxon>Spiralia</taxon>
        <taxon>Lophotrochozoa</taxon>
        <taxon>Mollusca</taxon>
        <taxon>Cephalopoda</taxon>
        <taxon>Coleoidea</taxon>
        <taxon>Octopodiformes</taxon>
        <taxon>Octopoda</taxon>
        <taxon>Incirrata</taxon>
        <taxon>Octopodidae</taxon>
        <taxon>Octopus</taxon>
    </lineage>
</organism>
<evidence type="ECO:0000313" key="2">
    <source>
        <dbReference type="Proteomes" id="UP001162480"/>
    </source>
</evidence>
<dbReference type="AlphaFoldDB" id="A0AA36AT97"/>